<keyword evidence="4 13" id="KW-0312">Gluconeogenesis</keyword>
<feature type="binding site" evidence="13">
    <location>
        <begin position="451"/>
        <end position="452"/>
    </location>
    <ligand>
        <name>ATP</name>
        <dbReference type="ChEBI" id="CHEBI:30616"/>
    </ligand>
</feature>
<evidence type="ECO:0000256" key="5">
    <source>
        <dbReference type="ARBA" id="ARBA00022490"/>
    </source>
</evidence>
<dbReference type="PANTHER" id="PTHR30031:SF0">
    <property type="entry name" value="PHOSPHOENOLPYRUVATE CARBOXYKINASE (ATP)"/>
    <property type="match status" value="1"/>
</dbReference>
<feature type="binding site" evidence="13">
    <location>
        <position position="335"/>
    </location>
    <ligand>
        <name>substrate</name>
    </ligand>
</feature>
<evidence type="ECO:0000256" key="10">
    <source>
        <dbReference type="ARBA" id="ARBA00023211"/>
    </source>
</evidence>
<feature type="binding site" evidence="13">
    <location>
        <position position="215"/>
    </location>
    <ligand>
        <name>substrate</name>
    </ligand>
</feature>
<feature type="binding site" evidence="13">
    <location>
        <position position="335"/>
    </location>
    <ligand>
        <name>ATP</name>
        <dbReference type="ChEBI" id="CHEBI:30616"/>
    </ligand>
</feature>
<feature type="binding site" evidence="13">
    <location>
        <begin position="250"/>
        <end position="258"/>
    </location>
    <ligand>
        <name>ATP</name>
        <dbReference type="ChEBI" id="CHEBI:30616"/>
    </ligand>
</feature>
<dbReference type="GO" id="GO:0016301">
    <property type="term" value="F:kinase activity"/>
    <property type="evidence" value="ECO:0007669"/>
    <property type="project" value="UniProtKB-KW"/>
</dbReference>
<feature type="binding site" evidence="13">
    <location>
        <position position="209"/>
    </location>
    <ligand>
        <name>substrate</name>
    </ligand>
</feature>
<dbReference type="EMBL" id="QPGL01000003">
    <property type="protein sequence ID" value="RCS69208.1"/>
    <property type="molecule type" value="Genomic_DNA"/>
</dbReference>
<dbReference type="Gene3D" id="3.40.449.10">
    <property type="entry name" value="Phosphoenolpyruvate Carboxykinase, domain 1"/>
    <property type="match status" value="1"/>
</dbReference>
<dbReference type="InterPro" id="IPR001272">
    <property type="entry name" value="PEP_carboxykinase_ATP"/>
</dbReference>
<keyword evidence="5 13" id="KW-0963">Cytoplasm</keyword>
<dbReference type="PIRSF" id="PIRSF006294">
    <property type="entry name" value="PEP_crbxkin"/>
    <property type="match status" value="1"/>
</dbReference>
<keyword evidence="8 13" id="KW-0210">Decarboxylase</keyword>
<evidence type="ECO:0000256" key="6">
    <source>
        <dbReference type="ARBA" id="ARBA00022723"/>
    </source>
</evidence>
<dbReference type="SUPFAM" id="SSF68923">
    <property type="entry name" value="PEP carboxykinase N-terminal domain"/>
    <property type="match status" value="1"/>
</dbReference>
<feature type="binding site" evidence="13">
    <location>
        <position position="234"/>
    </location>
    <ligand>
        <name>Mn(2+)</name>
        <dbReference type="ChEBI" id="CHEBI:29035"/>
    </ligand>
</feature>
<feature type="binding site" evidence="13">
    <location>
        <position position="299"/>
    </location>
    <ligand>
        <name>ATP</name>
        <dbReference type="ChEBI" id="CHEBI:30616"/>
    </ligand>
</feature>
<feature type="binding site" evidence="13">
    <location>
        <position position="69"/>
    </location>
    <ligand>
        <name>substrate</name>
    </ligand>
</feature>
<name>A0A368LGK0_9VIBR</name>
<proteinExistence type="inferred from homology"/>
<keyword evidence="14" id="KW-0670">Pyruvate</keyword>
<evidence type="ECO:0000256" key="3">
    <source>
        <dbReference type="ARBA" id="ARBA00012363"/>
    </source>
</evidence>
<evidence type="ECO:0000256" key="2">
    <source>
        <dbReference type="ARBA" id="ARBA00006052"/>
    </source>
</evidence>
<dbReference type="Pfam" id="PF01293">
    <property type="entry name" value="PEPCK_ATP"/>
    <property type="match status" value="1"/>
</dbReference>
<dbReference type="RefSeq" id="WP_086962309.1">
    <property type="nucleotide sequence ID" value="NZ_FUKS01000041.1"/>
</dbReference>
<comment type="similarity">
    <text evidence="2 13">Belongs to the phosphoenolpyruvate carboxykinase (ATP) family.</text>
</comment>
<dbReference type="HAMAP" id="MF_00453">
    <property type="entry name" value="PEPCK_ATP"/>
    <property type="match status" value="1"/>
</dbReference>
<dbReference type="GO" id="GO:0005829">
    <property type="term" value="C:cytosol"/>
    <property type="evidence" value="ECO:0007669"/>
    <property type="project" value="TreeGrafter"/>
</dbReference>
<gene>
    <name evidence="13 14" type="primary">pckA</name>
    <name evidence="14" type="ORF">CIK83_16570</name>
</gene>
<comment type="caution">
    <text evidence="14">The sequence shown here is derived from an EMBL/GenBank/DDBJ whole genome shotgun (WGS) entry which is preliminary data.</text>
</comment>
<dbReference type="Gene3D" id="2.170.8.10">
    <property type="entry name" value="Phosphoenolpyruvate Carboxykinase, domain 2"/>
    <property type="match status" value="1"/>
</dbReference>
<dbReference type="FunFam" id="3.40.449.10:FF:000001">
    <property type="entry name" value="Phosphoenolpyruvate carboxykinase (ATP)"/>
    <property type="match status" value="1"/>
</dbReference>
<keyword evidence="7 13" id="KW-0547">Nucleotide-binding</keyword>
<evidence type="ECO:0000256" key="4">
    <source>
        <dbReference type="ARBA" id="ARBA00022432"/>
    </source>
</evidence>
<comment type="pathway">
    <text evidence="1 13">Carbohydrate biosynthesis; gluconeogenesis.</text>
</comment>
<dbReference type="EC" id="4.1.1.49" evidence="3 13"/>
<evidence type="ECO:0000313" key="14">
    <source>
        <dbReference type="EMBL" id="RCS69208.1"/>
    </source>
</evidence>
<evidence type="ECO:0000313" key="15">
    <source>
        <dbReference type="Proteomes" id="UP000252479"/>
    </source>
</evidence>
<dbReference type="CDD" id="cd00484">
    <property type="entry name" value="PEPCK_ATP"/>
    <property type="match status" value="1"/>
</dbReference>
<evidence type="ECO:0000256" key="9">
    <source>
        <dbReference type="ARBA" id="ARBA00022840"/>
    </source>
</evidence>
<dbReference type="NCBIfam" id="NF006819">
    <property type="entry name" value="PRK09344.1-1"/>
    <property type="match status" value="1"/>
</dbReference>
<feature type="binding site" evidence="13">
    <location>
        <position position="215"/>
    </location>
    <ligand>
        <name>ATP</name>
        <dbReference type="ChEBI" id="CHEBI:30616"/>
    </ligand>
</feature>
<comment type="function">
    <text evidence="13">Involved in the gluconeogenesis. Catalyzes the conversion of oxaloacetate (OAA) to phosphoenolpyruvate (PEP) through direct phosphoryl transfer between the nucleoside triphosphate and OAA.</text>
</comment>
<evidence type="ECO:0000256" key="11">
    <source>
        <dbReference type="ARBA" id="ARBA00023239"/>
    </source>
</evidence>
<keyword evidence="6 13" id="KW-0479">Metal-binding</keyword>
<dbReference type="NCBIfam" id="NF006821">
    <property type="entry name" value="PRK09344.1-3"/>
    <property type="match status" value="1"/>
</dbReference>
<evidence type="ECO:0000256" key="13">
    <source>
        <dbReference type="HAMAP-Rule" id="MF_00453"/>
    </source>
</evidence>
<dbReference type="GO" id="GO:0046872">
    <property type="term" value="F:metal ion binding"/>
    <property type="evidence" value="ECO:0007669"/>
    <property type="project" value="UniProtKB-KW"/>
</dbReference>
<comment type="catalytic activity">
    <reaction evidence="12 13">
        <text>oxaloacetate + ATP = phosphoenolpyruvate + ADP + CO2</text>
        <dbReference type="Rhea" id="RHEA:18617"/>
        <dbReference type="ChEBI" id="CHEBI:16452"/>
        <dbReference type="ChEBI" id="CHEBI:16526"/>
        <dbReference type="ChEBI" id="CHEBI:30616"/>
        <dbReference type="ChEBI" id="CHEBI:58702"/>
        <dbReference type="ChEBI" id="CHEBI:456216"/>
        <dbReference type="EC" id="4.1.1.49"/>
    </reaction>
</comment>
<feature type="binding site" evidence="13">
    <location>
        <position position="457"/>
    </location>
    <ligand>
        <name>ATP</name>
        <dbReference type="ChEBI" id="CHEBI:30616"/>
    </ligand>
</feature>
<dbReference type="InterPro" id="IPR015994">
    <property type="entry name" value="PEPCK_ATP_CS"/>
</dbReference>
<organism evidence="14 15">
    <name type="scientific">Vibrio casei</name>
    <dbReference type="NCBI Taxonomy" id="673372"/>
    <lineage>
        <taxon>Bacteria</taxon>
        <taxon>Pseudomonadati</taxon>
        <taxon>Pseudomonadota</taxon>
        <taxon>Gammaproteobacteria</taxon>
        <taxon>Vibrionales</taxon>
        <taxon>Vibrionaceae</taxon>
        <taxon>Vibrio</taxon>
    </lineage>
</organism>
<evidence type="ECO:0000256" key="1">
    <source>
        <dbReference type="ARBA" id="ARBA00004742"/>
    </source>
</evidence>
<keyword evidence="14" id="KW-0418">Kinase</keyword>
<keyword evidence="11 13" id="KW-0456">Lyase</keyword>
<dbReference type="GO" id="GO:0005524">
    <property type="term" value="F:ATP binding"/>
    <property type="evidence" value="ECO:0007669"/>
    <property type="project" value="UniProtKB-UniRule"/>
</dbReference>
<evidence type="ECO:0000256" key="12">
    <source>
        <dbReference type="ARBA" id="ARBA00047371"/>
    </source>
</evidence>
<dbReference type="Gene3D" id="3.90.228.20">
    <property type="match status" value="1"/>
</dbReference>
<dbReference type="FunFam" id="2.170.8.10:FF:000001">
    <property type="entry name" value="Phosphoenolpyruvate carboxykinase (ATP)"/>
    <property type="match status" value="1"/>
</dbReference>
<dbReference type="InterPro" id="IPR008210">
    <property type="entry name" value="PEP_carboxykinase_N"/>
</dbReference>
<reference evidence="14 15" key="1">
    <citation type="journal article" date="2017" name="Elife">
        <title>Extensive horizontal gene transfer in cheese-associated bacteria.</title>
        <authorList>
            <person name="Bonham K.S."/>
            <person name="Wolfe B.E."/>
            <person name="Dutton R.J."/>
        </authorList>
    </citation>
    <scope>NUCLEOTIDE SEQUENCE [LARGE SCALE GENOMIC DNA]</scope>
    <source>
        <strain evidence="14 15">JB196</strain>
    </source>
</reference>
<dbReference type="InterPro" id="IPR013035">
    <property type="entry name" value="PEP_carboxykinase_C"/>
</dbReference>
<keyword evidence="10 13" id="KW-0464">Manganese</keyword>
<accession>A0A368LGK0</accession>
<dbReference type="AlphaFoldDB" id="A0A368LGK0"/>
<comment type="subcellular location">
    <subcellularLocation>
        <location evidence="13">Cytoplasm</location>
    </subcellularLocation>
</comment>
<comment type="subunit">
    <text evidence="13">Monomer.</text>
</comment>
<dbReference type="UniPathway" id="UPA00138"/>
<dbReference type="SUPFAM" id="SSF53795">
    <property type="entry name" value="PEP carboxykinase-like"/>
    <property type="match status" value="1"/>
</dbReference>
<keyword evidence="15" id="KW-1185">Reference proteome</keyword>
<evidence type="ECO:0000256" key="8">
    <source>
        <dbReference type="ARBA" id="ARBA00022793"/>
    </source>
</evidence>
<dbReference type="PANTHER" id="PTHR30031">
    <property type="entry name" value="PHOSPHOENOLPYRUVATE CARBOXYKINASE ATP"/>
    <property type="match status" value="1"/>
</dbReference>
<dbReference type="PROSITE" id="PS00532">
    <property type="entry name" value="PEPCK_ATP"/>
    <property type="match status" value="1"/>
</dbReference>
<dbReference type="GO" id="GO:0006094">
    <property type="term" value="P:gluconeogenesis"/>
    <property type="evidence" value="ECO:0007669"/>
    <property type="project" value="UniProtKB-UniRule"/>
</dbReference>
<dbReference type="NCBIfam" id="NF006820">
    <property type="entry name" value="PRK09344.1-2"/>
    <property type="match status" value="1"/>
</dbReference>
<comment type="cofactor">
    <cofactor evidence="13">
        <name>Mn(2+)</name>
        <dbReference type="ChEBI" id="CHEBI:29035"/>
    </cofactor>
    <text evidence="13">Binds 1 Mn(2+) ion per subunit.</text>
</comment>
<evidence type="ECO:0000256" key="7">
    <source>
        <dbReference type="ARBA" id="ARBA00022741"/>
    </source>
</evidence>
<dbReference type="GeneID" id="303190538"/>
<feature type="binding site" evidence="13">
    <location>
        <position position="215"/>
    </location>
    <ligand>
        <name>Mn(2+)</name>
        <dbReference type="ChEBI" id="CHEBI:29035"/>
    </ligand>
</feature>
<dbReference type="Proteomes" id="UP000252479">
    <property type="component" value="Unassembled WGS sequence"/>
</dbReference>
<feature type="binding site" evidence="13">
    <location>
        <position position="234"/>
    </location>
    <ligand>
        <name>ATP</name>
        <dbReference type="ChEBI" id="CHEBI:30616"/>
    </ligand>
</feature>
<protein>
    <recommendedName>
        <fullName evidence="3 13">Phosphoenolpyruvate carboxykinase (ATP)</fullName>
        <shortName evidence="13">PCK</shortName>
        <shortName evidence="13">PEP carboxykinase</shortName>
        <shortName evidence="13">PEPCK</shortName>
        <ecNumber evidence="3 13">4.1.1.49</ecNumber>
    </recommendedName>
</protein>
<dbReference type="GO" id="GO:0004612">
    <property type="term" value="F:phosphoenolpyruvate carboxykinase (ATP) activity"/>
    <property type="evidence" value="ECO:0007669"/>
    <property type="project" value="UniProtKB-UniRule"/>
</dbReference>
<keyword evidence="14" id="KW-0808">Transferase</keyword>
<sequence>MTVTETTTKMAAQLDLTPYGITNASEIIRNPSYELLFTEETKPELTGYEKGIVTELGAVSVDTGIFTGRSPKDKYIVKDAVTQDTLWWSDQGKNDNKPITKEVWQDLKSLVTKQLSGKRVFVVDCFCGANPESRLQVRVITEVAWQAHFVKNMFIRPTDEELKTFTPDFVVMNGAKATNPNWQAQGLNSENFVAFNLTERVQIIGGTWYGGEMKKGMFAMMNYLLPLQGIASMHCSANVGEKGDVAIFFGLSGTGKTTLSTDPKRQLIGDDEHGWDDDGVFNFEGGCYAKTIKLSQEAEPDIYHAIRRDALLENVSVTQDGIIDFDDGSKTENTRVSYPIYHIDNIVKPVSKAGHAQKVIFLTADAFGVLPPVSKLTPEQTKYHFLSGFTAKLAGTERGITEPTPTFSAAFGAAFLTLHPTQYAEVLVKRMNASGAEAYLVNTGWNGSGKRISIQDTRGIIDAILDGSIDQAETKVIPTFNLEVPTSLPNVDPSILDPRDTYATTDEWQTKADELAALFIKNFAQYTDNDEGKSLVSAGPQLP</sequence>
<feature type="binding site" evidence="13">
    <location>
        <position position="271"/>
    </location>
    <ligand>
        <name>Mn(2+)</name>
        <dbReference type="ChEBI" id="CHEBI:29035"/>
    </ligand>
</feature>
<keyword evidence="9 13" id="KW-0067">ATP-binding</keyword>
<dbReference type="NCBIfam" id="TIGR00224">
    <property type="entry name" value="pckA"/>
    <property type="match status" value="1"/>
</dbReference>